<accession>A0A101M2Y8</accession>
<reference evidence="1" key="1">
    <citation type="journal article" date="2015" name="Genome Biol. Evol.">
        <title>Organellar Genomes of White Spruce (Picea glauca): Assembly and Annotation.</title>
        <authorList>
            <person name="Jackman S.D."/>
            <person name="Warren R.L."/>
            <person name="Gibb E.A."/>
            <person name="Vandervalk B.P."/>
            <person name="Mohamadi H."/>
            <person name="Chu J."/>
            <person name="Raymond A."/>
            <person name="Pleasance S."/>
            <person name="Coope R."/>
            <person name="Wildung M.R."/>
            <person name="Ritland C.E."/>
            <person name="Bousquet J."/>
            <person name="Jones S.J."/>
            <person name="Bohlmann J."/>
            <person name="Birol I."/>
        </authorList>
    </citation>
    <scope>NUCLEOTIDE SEQUENCE [LARGE SCALE GENOMIC DNA]</scope>
    <source>
        <tissue evidence="1">Flushing bud</tissue>
    </source>
</reference>
<gene>
    <name evidence="1" type="ORF">ABT39_MTgene3332</name>
</gene>
<dbReference type="EMBL" id="LKAM01000002">
    <property type="protein sequence ID" value="KUM50104.1"/>
    <property type="molecule type" value="Genomic_DNA"/>
</dbReference>
<organism evidence="1">
    <name type="scientific">Picea glauca</name>
    <name type="common">White spruce</name>
    <name type="synonym">Pinus glauca</name>
    <dbReference type="NCBI Taxonomy" id="3330"/>
    <lineage>
        <taxon>Eukaryota</taxon>
        <taxon>Viridiplantae</taxon>
        <taxon>Streptophyta</taxon>
        <taxon>Embryophyta</taxon>
        <taxon>Tracheophyta</taxon>
        <taxon>Spermatophyta</taxon>
        <taxon>Pinopsida</taxon>
        <taxon>Pinidae</taxon>
        <taxon>Conifers I</taxon>
        <taxon>Pinales</taxon>
        <taxon>Pinaceae</taxon>
        <taxon>Picea</taxon>
    </lineage>
</organism>
<sequence length="49" mass="5491">MQEMNLQCEVHPFPYIIYSPPIPISLSDGNLDQNINNQPCQVSICMGPT</sequence>
<geneLocation type="mitochondrion" evidence="1"/>
<keyword evidence="1" id="KW-0496">Mitochondrion</keyword>
<dbReference type="AlphaFoldDB" id="A0A101M2Y8"/>
<protein>
    <submittedName>
        <fullName evidence="1">Uncharacterized protein</fullName>
    </submittedName>
</protein>
<evidence type="ECO:0000313" key="1">
    <source>
        <dbReference type="EMBL" id="KUM50104.1"/>
    </source>
</evidence>
<name>A0A101M2Y8_PICGL</name>
<comment type="caution">
    <text evidence="1">The sequence shown here is derived from an EMBL/GenBank/DDBJ whole genome shotgun (WGS) entry which is preliminary data.</text>
</comment>
<proteinExistence type="predicted"/>